<feature type="region of interest" description="Disordered" evidence="1">
    <location>
        <begin position="344"/>
        <end position="403"/>
    </location>
</feature>
<feature type="compositionally biased region" description="Pro residues" evidence="1">
    <location>
        <begin position="361"/>
        <end position="373"/>
    </location>
</feature>
<dbReference type="Pfam" id="PF10412">
    <property type="entry name" value="TrwB_AAD_bind"/>
    <property type="match status" value="1"/>
</dbReference>
<feature type="non-terminal residue" evidence="3">
    <location>
        <position position="1"/>
    </location>
</feature>
<organism evidence="3">
    <name type="scientific">mine drainage metagenome</name>
    <dbReference type="NCBI Taxonomy" id="410659"/>
    <lineage>
        <taxon>unclassified sequences</taxon>
        <taxon>metagenomes</taxon>
        <taxon>ecological metagenomes</taxon>
    </lineage>
</organism>
<dbReference type="EMBL" id="AUZY01012312">
    <property type="protein sequence ID" value="EQD30436.1"/>
    <property type="molecule type" value="Genomic_DNA"/>
</dbReference>
<dbReference type="Gene3D" id="3.40.50.300">
    <property type="entry name" value="P-loop containing nucleotide triphosphate hydrolases"/>
    <property type="match status" value="1"/>
</dbReference>
<dbReference type="SUPFAM" id="SSF52540">
    <property type="entry name" value="P-loop containing nucleoside triphosphate hydrolases"/>
    <property type="match status" value="1"/>
</dbReference>
<reference evidence="3" key="1">
    <citation type="submission" date="2013-08" db="EMBL/GenBank/DDBJ databases">
        <authorList>
            <person name="Mendez C."/>
            <person name="Richter M."/>
            <person name="Ferrer M."/>
            <person name="Sanchez J."/>
        </authorList>
    </citation>
    <scope>NUCLEOTIDE SEQUENCE</scope>
</reference>
<sequence length="403" mass="43403">EHKRWVGGAARIVAGLIIAEMLDARRANRPGAWTWASIAEQIRAMDDVTMISRAALGDSTIRTLIPSAFSTGKLTRDEIAITNTIPEGIDVVKMLAATDAARPDALRFSLRRWLSREAHREIDTVIFNFDENYKSAGGLIFGAMLDVVSSTVNSSLPNQSADAPDGLWFIVDEAPQLGAEGLTKLMGLDAVARSRGLRLIIAAQDESQFVSALGRDKALTLLALAGTRIYSQVSPDVARAICDRVGERKIIQITNTAAGGAVQGKVAAPHVLPALLASDLTGLIVRRPRWWKPWAATGAEVIMQSGPTLGRLLQPFGTLRADTAEAFMPCAAWQWGEHHAGDVTRSNAPVPTHATDGLAPPILPPILPEPSPFGPDESPTAPEPDEPLPFDDPEPEDFDWTKE</sequence>
<evidence type="ECO:0000259" key="2">
    <source>
        <dbReference type="Pfam" id="PF10412"/>
    </source>
</evidence>
<dbReference type="CDD" id="cd01127">
    <property type="entry name" value="TrwB_TraG_TraD_VirD4"/>
    <property type="match status" value="1"/>
</dbReference>
<protein>
    <submittedName>
        <fullName evidence="3">Type IV secretory pathway VirD4 component-like protein</fullName>
    </submittedName>
</protein>
<dbReference type="AlphaFoldDB" id="T0Y5P8"/>
<feature type="domain" description="Type IV secretion system coupling protein TraD DNA-binding" evidence="2">
    <location>
        <begin position="83"/>
        <end position="262"/>
    </location>
</feature>
<reference evidence="3" key="2">
    <citation type="journal article" date="2014" name="ISME J.">
        <title>Microbial stratification in low pH oxic and suboxic macroscopic growths along an acid mine drainage.</title>
        <authorList>
            <person name="Mendez-Garcia C."/>
            <person name="Mesa V."/>
            <person name="Sprenger R.R."/>
            <person name="Richter M."/>
            <person name="Diez M.S."/>
            <person name="Solano J."/>
            <person name="Bargiela R."/>
            <person name="Golyshina O.V."/>
            <person name="Manteca A."/>
            <person name="Ramos J.L."/>
            <person name="Gallego J.R."/>
            <person name="Llorente I."/>
            <person name="Martins Dos Santos V.A."/>
            <person name="Jensen O.N."/>
            <person name="Pelaez A.I."/>
            <person name="Sanchez J."/>
            <person name="Ferrer M."/>
        </authorList>
    </citation>
    <scope>NUCLEOTIDE SEQUENCE</scope>
</reference>
<evidence type="ECO:0000313" key="3">
    <source>
        <dbReference type="EMBL" id="EQD30436.1"/>
    </source>
</evidence>
<evidence type="ECO:0000256" key="1">
    <source>
        <dbReference type="SAM" id="MobiDB-lite"/>
    </source>
</evidence>
<proteinExistence type="predicted"/>
<dbReference type="InterPro" id="IPR019476">
    <property type="entry name" value="T4SS_TraD_DNA-bd"/>
</dbReference>
<feature type="compositionally biased region" description="Acidic residues" evidence="1">
    <location>
        <begin position="383"/>
        <end position="403"/>
    </location>
</feature>
<comment type="caution">
    <text evidence="3">The sequence shown here is derived from an EMBL/GenBank/DDBJ whole genome shotgun (WGS) entry which is preliminary data.</text>
</comment>
<gene>
    <name evidence="3" type="ORF">B1B_18401</name>
</gene>
<accession>T0Y5P8</accession>
<name>T0Y5P8_9ZZZZ</name>
<dbReference type="InterPro" id="IPR027417">
    <property type="entry name" value="P-loop_NTPase"/>
</dbReference>